<dbReference type="PANTHER" id="PTHR13504">
    <property type="entry name" value="FIDO DOMAIN-CONTAINING PROTEIN DDB_G0283145"/>
    <property type="match status" value="1"/>
</dbReference>
<accession>A0ABP8KRX9</accession>
<dbReference type="Gene3D" id="1.10.3290.10">
    <property type="entry name" value="Fido-like domain"/>
    <property type="match status" value="1"/>
</dbReference>
<dbReference type="PANTHER" id="PTHR13504:SF38">
    <property type="entry name" value="FIDO DOMAIN-CONTAINING PROTEIN"/>
    <property type="match status" value="1"/>
</dbReference>
<dbReference type="Proteomes" id="UP001500936">
    <property type="component" value="Unassembled WGS sequence"/>
</dbReference>
<dbReference type="EMBL" id="BAABHB010000011">
    <property type="protein sequence ID" value="GAA4414255.1"/>
    <property type="molecule type" value="Genomic_DNA"/>
</dbReference>
<dbReference type="InterPro" id="IPR036597">
    <property type="entry name" value="Fido-like_dom_sf"/>
</dbReference>
<gene>
    <name evidence="1" type="ORF">GCM10023187_43460</name>
</gene>
<evidence type="ECO:0000313" key="1">
    <source>
        <dbReference type="EMBL" id="GAA4414255.1"/>
    </source>
</evidence>
<dbReference type="RefSeq" id="WP_345270103.1">
    <property type="nucleotide sequence ID" value="NZ_BAABHB010000011.1"/>
</dbReference>
<reference evidence="2" key="1">
    <citation type="journal article" date="2019" name="Int. J. Syst. Evol. Microbiol.">
        <title>The Global Catalogue of Microorganisms (GCM) 10K type strain sequencing project: providing services to taxonomists for standard genome sequencing and annotation.</title>
        <authorList>
            <consortium name="The Broad Institute Genomics Platform"/>
            <consortium name="The Broad Institute Genome Sequencing Center for Infectious Disease"/>
            <person name="Wu L."/>
            <person name="Ma J."/>
        </authorList>
    </citation>
    <scope>NUCLEOTIDE SEQUENCE [LARGE SCALE GENOMIC DNA]</scope>
    <source>
        <strain evidence="2">JCM 17925</strain>
    </source>
</reference>
<organism evidence="1 2">
    <name type="scientific">Nibrella viscosa</name>
    <dbReference type="NCBI Taxonomy" id="1084524"/>
    <lineage>
        <taxon>Bacteria</taxon>
        <taxon>Pseudomonadati</taxon>
        <taxon>Bacteroidota</taxon>
        <taxon>Cytophagia</taxon>
        <taxon>Cytophagales</taxon>
        <taxon>Spirosomataceae</taxon>
        <taxon>Nibrella</taxon>
    </lineage>
</organism>
<proteinExistence type="predicted"/>
<evidence type="ECO:0000313" key="2">
    <source>
        <dbReference type="Proteomes" id="UP001500936"/>
    </source>
</evidence>
<sequence length="96" mass="10938">MDLKDVIDQIDQLKVQIDALGPLSKDSLERLEQKVRLDWTYHSNAIEGNALTYGDTRTLLLWGITAKGKPLRDHLDLEGHNEAIKQLEKLAKKRSC</sequence>
<keyword evidence="2" id="KW-1185">Reference proteome</keyword>
<protein>
    <submittedName>
        <fullName evidence="1">Uncharacterized protein</fullName>
    </submittedName>
</protein>
<comment type="caution">
    <text evidence="1">The sequence shown here is derived from an EMBL/GenBank/DDBJ whole genome shotgun (WGS) entry which is preliminary data.</text>
</comment>
<name>A0ABP8KRX9_9BACT</name>
<dbReference type="InterPro" id="IPR040198">
    <property type="entry name" value="Fido_containing"/>
</dbReference>